<dbReference type="KEGG" id="ole:K0B96_02235"/>
<proteinExistence type="inferred from homology"/>
<gene>
    <name evidence="4" type="ORF">K0B96_02235</name>
</gene>
<evidence type="ECO:0000259" key="3">
    <source>
        <dbReference type="Pfam" id="PF05532"/>
    </source>
</evidence>
<protein>
    <submittedName>
        <fullName evidence="4">CsbD family protein</fullName>
    </submittedName>
</protein>
<dbReference type="InterPro" id="IPR008462">
    <property type="entry name" value="CsbD"/>
</dbReference>
<dbReference type="Pfam" id="PF05532">
    <property type="entry name" value="CsbD"/>
    <property type="match status" value="1"/>
</dbReference>
<keyword evidence="5" id="KW-1185">Reference proteome</keyword>
<dbReference type="SUPFAM" id="SSF69047">
    <property type="entry name" value="Hypothetical protein YjbJ"/>
    <property type="match status" value="1"/>
</dbReference>
<dbReference type="Gene3D" id="1.10.1470.10">
    <property type="entry name" value="YjbJ"/>
    <property type="match status" value="1"/>
</dbReference>
<evidence type="ECO:0000256" key="1">
    <source>
        <dbReference type="ARBA" id="ARBA00009129"/>
    </source>
</evidence>
<feature type="compositionally biased region" description="Basic and acidic residues" evidence="2">
    <location>
        <begin position="1"/>
        <end position="24"/>
    </location>
</feature>
<dbReference type="EMBL" id="CP080507">
    <property type="protein sequence ID" value="QYM79455.1"/>
    <property type="molecule type" value="Genomic_DNA"/>
</dbReference>
<dbReference type="InterPro" id="IPR036629">
    <property type="entry name" value="YjbJ_sf"/>
</dbReference>
<feature type="region of interest" description="Disordered" evidence="2">
    <location>
        <begin position="1"/>
        <end position="59"/>
    </location>
</feature>
<dbReference type="Proteomes" id="UP000825051">
    <property type="component" value="Chromosome"/>
</dbReference>
<dbReference type="RefSeq" id="WP_220163351.1">
    <property type="nucleotide sequence ID" value="NZ_CP080507.1"/>
</dbReference>
<evidence type="ECO:0000313" key="5">
    <source>
        <dbReference type="Proteomes" id="UP000825051"/>
    </source>
</evidence>
<accession>A0A8F9TUT0</accession>
<feature type="domain" description="CsbD-like" evidence="3">
    <location>
        <begin position="7"/>
        <end position="56"/>
    </location>
</feature>
<evidence type="ECO:0000256" key="2">
    <source>
        <dbReference type="SAM" id="MobiDB-lite"/>
    </source>
</evidence>
<comment type="similarity">
    <text evidence="1">Belongs to the UPF0337 (CsbD) family.</text>
</comment>
<feature type="compositionally biased region" description="Basic and acidic residues" evidence="2">
    <location>
        <begin position="32"/>
        <end position="59"/>
    </location>
</feature>
<dbReference type="AlphaFoldDB" id="A0A8F9TUT0"/>
<name>A0A8F9TUT0_9BACT</name>
<sequence length="59" mass="6377">MKSSTRDRAEGAAREIKGKAKETLGRATGNARQEDEGTAERVSGKTQRKVGDVKKVFGK</sequence>
<reference evidence="4" key="1">
    <citation type="submission" date="2021-08" db="EMBL/GenBank/DDBJ databases">
        <title>Genome of a novel bacterium of the phylum Verrucomicrobia, Oleiharenicola sp. KSB-15.</title>
        <authorList>
            <person name="Chung J.-H."/>
            <person name="Ahn J.-H."/>
            <person name="Yoon Y."/>
            <person name="Kim D.-Y."/>
            <person name="An S.-H."/>
            <person name="Park I."/>
            <person name="Yeon J."/>
        </authorList>
    </citation>
    <scope>NUCLEOTIDE SEQUENCE</scope>
    <source>
        <strain evidence="4">KSB-15</strain>
    </source>
</reference>
<evidence type="ECO:0000313" key="4">
    <source>
        <dbReference type="EMBL" id="QYM79455.1"/>
    </source>
</evidence>
<organism evidence="4 5">
    <name type="scientific">Horticoccus luteus</name>
    <dbReference type="NCBI Taxonomy" id="2862869"/>
    <lineage>
        <taxon>Bacteria</taxon>
        <taxon>Pseudomonadati</taxon>
        <taxon>Verrucomicrobiota</taxon>
        <taxon>Opitutia</taxon>
        <taxon>Opitutales</taxon>
        <taxon>Opitutaceae</taxon>
        <taxon>Horticoccus</taxon>
    </lineage>
</organism>